<dbReference type="EMBL" id="BRXY01000413">
    <property type="protein sequence ID" value="GMH93411.1"/>
    <property type="molecule type" value="Genomic_DNA"/>
</dbReference>
<dbReference type="Gene3D" id="3.30.160.60">
    <property type="entry name" value="Classic Zinc Finger"/>
    <property type="match status" value="1"/>
</dbReference>
<dbReference type="SMART" id="SM00355">
    <property type="entry name" value="ZnF_C2H2"/>
    <property type="match status" value="2"/>
</dbReference>
<reference evidence="3" key="1">
    <citation type="journal article" date="2023" name="Commun. Biol.">
        <title>Genome analysis of Parmales, the sister group of diatoms, reveals the evolutionary specialization of diatoms from phago-mixotrophs to photoautotrophs.</title>
        <authorList>
            <person name="Ban H."/>
            <person name="Sato S."/>
            <person name="Yoshikawa S."/>
            <person name="Yamada K."/>
            <person name="Nakamura Y."/>
            <person name="Ichinomiya M."/>
            <person name="Sato N."/>
            <person name="Blanc-Mathieu R."/>
            <person name="Endo H."/>
            <person name="Kuwata A."/>
            <person name="Ogata H."/>
        </authorList>
    </citation>
    <scope>NUCLEOTIDE SEQUENCE [LARGE SCALE GENOMIC DNA]</scope>
    <source>
        <strain evidence="3">NIES 3701</strain>
    </source>
</reference>
<dbReference type="AlphaFoldDB" id="A0A9W7BN41"/>
<protein>
    <recommendedName>
        <fullName evidence="1">C2H2-type domain-containing protein</fullName>
    </recommendedName>
</protein>
<comment type="caution">
    <text evidence="2">The sequence shown here is derived from an EMBL/GenBank/DDBJ whole genome shotgun (WGS) entry which is preliminary data.</text>
</comment>
<sequence length="123" mass="14415">MNLPLHQLPHPAASDNYTNSPHYTNPTASNLFTCTQCSRRLPSSHLLNLHINELHNPFHAPSFRCLVPSCPETFPYNFNRTQHLVQVHGFNAGFKFHSRKWEEKERRQYRLNVRKSKKLTQPP</sequence>
<feature type="domain" description="C2H2-type" evidence="1">
    <location>
        <begin position="34"/>
        <end position="55"/>
    </location>
</feature>
<dbReference type="PANTHER" id="PTHR21354:SF0">
    <property type="entry name" value="ZINC FINGER PROTEIN 511"/>
    <property type="match status" value="1"/>
</dbReference>
<name>A0A9W7BN41_9STRA</name>
<keyword evidence="3" id="KW-1185">Reference proteome</keyword>
<evidence type="ECO:0000313" key="2">
    <source>
        <dbReference type="EMBL" id="GMH93411.1"/>
    </source>
</evidence>
<feature type="domain" description="C2H2-type" evidence="1">
    <location>
        <begin position="65"/>
        <end position="88"/>
    </location>
</feature>
<evidence type="ECO:0000259" key="1">
    <source>
        <dbReference type="PROSITE" id="PS00028"/>
    </source>
</evidence>
<dbReference type="InterPro" id="IPR039258">
    <property type="entry name" value="ZNF511"/>
</dbReference>
<dbReference type="Proteomes" id="UP001165085">
    <property type="component" value="Unassembled WGS sequence"/>
</dbReference>
<dbReference type="PANTHER" id="PTHR21354">
    <property type="entry name" value="ZINC FINGER PROTEIN 511"/>
    <property type="match status" value="1"/>
</dbReference>
<organism evidence="2 3">
    <name type="scientific">Triparma strigata</name>
    <dbReference type="NCBI Taxonomy" id="1606541"/>
    <lineage>
        <taxon>Eukaryota</taxon>
        <taxon>Sar</taxon>
        <taxon>Stramenopiles</taxon>
        <taxon>Ochrophyta</taxon>
        <taxon>Bolidophyceae</taxon>
        <taxon>Parmales</taxon>
        <taxon>Triparmaceae</taxon>
        <taxon>Triparma</taxon>
    </lineage>
</organism>
<proteinExistence type="predicted"/>
<dbReference type="PROSITE" id="PS00028">
    <property type="entry name" value="ZINC_FINGER_C2H2_1"/>
    <property type="match status" value="2"/>
</dbReference>
<evidence type="ECO:0000313" key="3">
    <source>
        <dbReference type="Proteomes" id="UP001165085"/>
    </source>
</evidence>
<accession>A0A9W7BN41</accession>
<dbReference type="InterPro" id="IPR013087">
    <property type="entry name" value="Znf_C2H2_type"/>
</dbReference>
<gene>
    <name evidence="2" type="ORF">TrST_g7459</name>
</gene>